<comment type="caution">
    <text evidence="1">The sequence shown here is derived from an EMBL/GenBank/DDBJ whole genome shotgun (WGS) entry which is preliminary data.</text>
</comment>
<protein>
    <submittedName>
        <fullName evidence="1">Uncharacterized protein</fullName>
    </submittedName>
</protein>
<sequence>MRRCGGGLDRLFTSFCSVLLWRCRGSYLPVITHRAFRQSRDVFSYRRQSWLRRNFSKTAATEDRAVWITSARLNT</sequence>
<reference evidence="1 2" key="1">
    <citation type="journal article" date="2017" name="Gigascience">
        <title>Genome sequence of the small brown planthopper, Laodelphax striatellus.</title>
        <authorList>
            <person name="Zhu J."/>
            <person name="Jiang F."/>
            <person name="Wang X."/>
            <person name="Yang P."/>
            <person name="Bao Y."/>
            <person name="Zhao W."/>
            <person name="Wang W."/>
            <person name="Lu H."/>
            <person name="Wang Q."/>
            <person name="Cui N."/>
            <person name="Li J."/>
            <person name="Chen X."/>
            <person name="Luo L."/>
            <person name="Yu J."/>
            <person name="Kang L."/>
            <person name="Cui F."/>
        </authorList>
    </citation>
    <scope>NUCLEOTIDE SEQUENCE [LARGE SCALE GENOMIC DNA]</scope>
    <source>
        <strain evidence="1">Lst14</strain>
    </source>
</reference>
<dbReference type="InParanoid" id="A0A482WTH6"/>
<dbReference type="AlphaFoldDB" id="A0A482WTH6"/>
<dbReference type="Proteomes" id="UP000291343">
    <property type="component" value="Unassembled WGS sequence"/>
</dbReference>
<dbReference type="EMBL" id="QKKF02025899">
    <property type="protein sequence ID" value="RZF36768.1"/>
    <property type="molecule type" value="Genomic_DNA"/>
</dbReference>
<evidence type="ECO:0000313" key="2">
    <source>
        <dbReference type="Proteomes" id="UP000291343"/>
    </source>
</evidence>
<proteinExistence type="predicted"/>
<accession>A0A482WTH6</accession>
<name>A0A482WTH6_LAOST</name>
<gene>
    <name evidence="1" type="ORF">LSTR_LSTR005081</name>
</gene>
<keyword evidence="2" id="KW-1185">Reference proteome</keyword>
<evidence type="ECO:0000313" key="1">
    <source>
        <dbReference type="EMBL" id="RZF36768.1"/>
    </source>
</evidence>
<organism evidence="1 2">
    <name type="scientific">Laodelphax striatellus</name>
    <name type="common">Small brown planthopper</name>
    <name type="synonym">Delphax striatella</name>
    <dbReference type="NCBI Taxonomy" id="195883"/>
    <lineage>
        <taxon>Eukaryota</taxon>
        <taxon>Metazoa</taxon>
        <taxon>Ecdysozoa</taxon>
        <taxon>Arthropoda</taxon>
        <taxon>Hexapoda</taxon>
        <taxon>Insecta</taxon>
        <taxon>Pterygota</taxon>
        <taxon>Neoptera</taxon>
        <taxon>Paraneoptera</taxon>
        <taxon>Hemiptera</taxon>
        <taxon>Auchenorrhyncha</taxon>
        <taxon>Fulgoroidea</taxon>
        <taxon>Delphacidae</taxon>
        <taxon>Criomorphinae</taxon>
        <taxon>Laodelphax</taxon>
    </lineage>
</organism>